<dbReference type="RefSeq" id="WP_120336053.1">
    <property type="nucleotide sequence ID" value="NZ_JBPFRJ010000004.1"/>
</dbReference>
<dbReference type="AlphaFoldDB" id="A0A420FFX6"/>
<comment type="caution">
    <text evidence="2">The sequence shown here is derived from an EMBL/GenBank/DDBJ whole genome shotgun (WGS) entry which is preliminary data.</text>
</comment>
<sequence length="150" mass="17379">MLVYNIRKSRYANTLQASGVANRWNKDDEYVIYTGESIALSTLELVAHRSSIIIRSDYKLLFIQLAIEESDITVVTINNLPKNWKSIESYPALQEIGSKWYKERKTLLLQVPSALVPWEHNYLINTSHPTFSSKVSILSTEDYIWDNRLL</sequence>
<dbReference type="Pfam" id="PF08808">
    <property type="entry name" value="RES"/>
    <property type="match status" value="1"/>
</dbReference>
<dbReference type="Proteomes" id="UP000286402">
    <property type="component" value="Unassembled WGS sequence"/>
</dbReference>
<protein>
    <recommendedName>
        <fullName evidence="1">RES domain-containing protein</fullName>
    </recommendedName>
</protein>
<evidence type="ECO:0000313" key="3">
    <source>
        <dbReference type="Proteomes" id="UP000286402"/>
    </source>
</evidence>
<name>A0A420FFX6_9SPHI</name>
<organism evidence="2 3">
    <name type="scientific">Sphingobacterium siyangense</name>
    <dbReference type="NCBI Taxonomy" id="459529"/>
    <lineage>
        <taxon>Bacteria</taxon>
        <taxon>Pseudomonadati</taxon>
        <taxon>Bacteroidota</taxon>
        <taxon>Sphingobacteriia</taxon>
        <taxon>Sphingobacteriales</taxon>
        <taxon>Sphingobacteriaceae</taxon>
        <taxon>Sphingobacterium</taxon>
    </lineage>
</organism>
<proteinExistence type="predicted"/>
<reference evidence="2 3" key="1">
    <citation type="submission" date="2016-07" db="EMBL/GenBank/DDBJ databases">
        <title>Genome analysis of Sphingobacterium siyangense T12B17.</title>
        <authorList>
            <person name="Xu D."/>
            <person name="Su Y."/>
            <person name="Zheng S."/>
        </authorList>
    </citation>
    <scope>NUCLEOTIDE SEQUENCE [LARGE SCALE GENOMIC DNA]</scope>
    <source>
        <strain evidence="2 3">T12B17</strain>
    </source>
</reference>
<dbReference type="InterPro" id="IPR014914">
    <property type="entry name" value="RES_dom"/>
</dbReference>
<keyword evidence="3" id="KW-1185">Reference proteome</keyword>
<evidence type="ECO:0000259" key="1">
    <source>
        <dbReference type="SMART" id="SM00953"/>
    </source>
</evidence>
<accession>A0A420FFX6</accession>
<dbReference type="EMBL" id="MCAQ01000028">
    <property type="protein sequence ID" value="RKF31818.1"/>
    <property type="molecule type" value="Genomic_DNA"/>
</dbReference>
<gene>
    <name evidence="2" type="ORF">BCY89_16805</name>
</gene>
<feature type="domain" description="RES" evidence="1">
    <location>
        <begin position="11"/>
        <end position="138"/>
    </location>
</feature>
<evidence type="ECO:0000313" key="2">
    <source>
        <dbReference type="EMBL" id="RKF31818.1"/>
    </source>
</evidence>
<dbReference type="SMART" id="SM00953">
    <property type="entry name" value="RES"/>
    <property type="match status" value="1"/>
</dbReference>